<dbReference type="EC" id="2.7.13.3" evidence="2"/>
<feature type="domain" description="PAS" evidence="6">
    <location>
        <begin position="3"/>
        <end position="47"/>
    </location>
</feature>
<dbReference type="GO" id="GO:0006355">
    <property type="term" value="P:regulation of DNA-templated transcription"/>
    <property type="evidence" value="ECO:0007669"/>
    <property type="project" value="InterPro"/>
</dbReference>
<dbReference type="Proteomes" id="UP000189670">
    <property type="component" value="Unassembled WGS sequence"/>
</dbReference>
<dbReference type="SMART" id="SM00304">
    <property type="entry name" value="HAMP"/>
    <property type="match status" value="1"/>
</dbReference>
<dbReference type="EMBL" id="ATBP01000830">
    <property type="protein sequence ID" value="ETR68793.1"/>
    <property type="molecule type" value="Genomic_DNA"/>
</dbReference>
<dbReference type="Pfam" id="PF00989">
    <property type="entry name" value="PAS"/>
    <property type="match status" value="1"/>
</dbReference>
<evidence type="ECO:0000256" key="3">
    <source>
        <dbReference type="ARBA" id="ARBA00022553"/>
    </source>
</evidence>
<name>A0A1V1P1W4_9BACT</name>
<dbReference type="NCBIfam" id="TIGR00229">
    <property type="entry name" value="sensory_box"/>
    <property type="match status" value="1"/>
</dbReference>
<evidence type="ECO:0000256" key="4">
    <source>
        <dbReference type="ARBA" id="ARBA00023012"/>
    </source>
</evidence>
<evidence type="ECO:0000256" key="5">
    <source>
        <dbReference type="SAM" id="Coils"/>
    </source>
</evidence>
<reference evidence="9" key="1">
    <citation type="submission" date="2012-11" db="EMBL/GenBank/DDBJ databases">
        <authorList>
            <person name="Lucero-Rivera Y.E."/>
            <person name="Tovar-Ramirez D."/>
        </authorList>
    </citation>
    <scope>NUCLEOTIDE SEQUENCE [LARGE SCALE GENOMIC DNA]</scope>
    <source>
        <strain evidence="9">Araruama</strain>
    </source>
</reference>
<gene>
    <name evidence="8" type="ORF">OMM_10161</name>
</gene>
<dbReference type="Gene3D" id="3.30.450.20">
    <property type="entry name" value="PAS domain"/>
    <property type="match status" value="1"/>
</dbReference>
<dbReference type="InterPro" id="IPR003660">
    <property type="entry name" value="HAMP_dom"/>
</dbReference>
<dbReference type="SUPFAM" id="SSF47384">
    <property type="entry name" value="Homodimeric domain of signal transducing histidine kinase"/>
    <property type="match status" value="1"/>
</dbReference>
<feature type="non-terminal residue" evidence="8">
    <location>
        <position position="286"/>
    </location>
</feature>
<evidence type="ECO:0000256" key="1">
    <source>
        <dbReference type="ARBA" id="ARBA00000085"/>
    </source>
</evidence>
<dbReference type="GO" id="GO:0016020">
    <property type="term" value="C:membrane"/>
    <property type="evidence" value="ECO:0007669"/>
    <property type="project" value="InterPro"/>
</dbReference>
<dbReference type="Gene3D" id="1.10.287.130">
    <property type="match status" value="1"/>
</dbReference>
<keyword evidence="4" id="KW-0902">Two-component regulatory system</keyword>
<dbReference type="AlphaFoldDB" id="A0A1V1P1W4"/>
<dbReference type="InterPro" id="IPR036097">
    <property type="entry name" value="HisK_dim/P_sf"/>
</dbReference>
<dbReference type="InterPro" id="IPR003661">
    <property type="entry name" value="HisK_dim/P_dom"/>
</dbReference>
<accession>A0A1V1P1W4</accession>
<dbReference type="CDD" id="cd06225">
    <property type="entry name" value="HAMP"/>
    <property type="match status" value="1"/>
</dbReference>
<dbReference type="InterPro" id="IPR035965">
    <property type="entry name" value="PAS-like_dom_sf"/>
</dbReference>
<evidence type="ECO:0000259" key="7">
    <source>
        <dbReference type="PROSITE" id="PS50885"/>
    </source>
</evidence>
<dbReference type="SMART" id="SM00091">
    <property type="entry name" value="PAS"/>
    <property type="match status" value="1"/>
</dbReference>
<dbReference type="SUPFAM" id="SSF55785">
    <property type="entry name" value="PYP-like sensor domain (PAS domain)"/>
    <property type="match status" value="1"/>
</dbReference>
<evidence type="ECO:0000313" key="8">
    <source>
        <dbReference type="EMBL" id="ETR68793.1"/>
    </source>
</evidence>
<dbReference type="SUPFAM" id="SSF58104">
    <property type="entry name" value="Methyl-accepting chemotaxis protein (MCP) signaling domain"/>
    <property type="match status" value="1"/>
</dbReference>
<dbReference type="PANTHER" id="PTHR45339:SF1">
    <property type="entry name" value="HYBRID SIGNAL TRANSDUCTION HISTIDINE KINASE J"/>
    <property type="match status" value="1"/>
</dbReference>
<dbReference type="CDD" id="cd00082">
    <property type="entry name" value="HisKA"/>
    <property type="match status" value="1"/>
</dbReference>
<sequence>MNQHDDLFLIVEKLPDPIIIVDMDGITQFMNPAAESLLGLKSHEFIGTLFGYPLGSKNREITFVRPARNKVVCEINKVEITWKTKQAYLLSLRDITQRKQMHSQLELTIQELKQAKEEAEIANKVKSNFLATMSHEIRTPMNDTLATFADQVTWVAREVGVDGKLGGQANVPGAAGIWRELTDNVNELASNLTTQVRAIADVATAVAQGDLSQTITAEAMGEVAQLKDNINRMIQNFSETTRLYSEQDWLKTNLTRFAGLLQGQNDLLEVGRIILSELAPIINAHH</sequence>
<dbReference type="InterPro" id="IPR013767">
    <property type="entry name" value="PAS_fold"/>
</dbReference>
<dbReference type="PANTHER" id="PTHR45339">
    <property type="entry name" value="HYBRID SIGNAL TRANSDUCTION HISTIDINE KINASE J"/>
    <property type="match status" value="1"/>
</dbReference>
<comment type="caution">
    <text evidence="8">The sequence shown here is derived from an EMBL/GenBank/DDBJ whole genome shotgun (WGS) entry which is preliminary data.</text>
</comment>
<feature type="domain" description="HAMP" evidence="7">
    <location>
        <begin position="190"/>
        <end position="242"/>
    </location>
</feature>
<dbReference type="Pfam" id="PF18947">
    <property type="entry name" value="HAMP_2"/>
    <property type="match status" value="1"/>
</dbReference>
<dbReference type="PROSITE" id="PS50885">
    <property type="entry name" value="HAMP"/>
    <property type="match status" value="1"/>
</dbReference>
<evidence type="ECO:0000256" key="2">
    <source>
        <dbReference type="ARBA" id="ARBA00012438"/>
    </source>
</evidence>
<dbReference type="PROSITE" id="PS50112">
    <property type="entry name" value="PAS"/>
    <property type="match status" value="1"/>
</dbReference>
<keyword evidence="3" id="KW-0597">Phosphoprotein</keyword>
<protein>
    <recommendedName>
        <fullName evidence="2">histidine kinase</fullName>
        <ecNumber evidence="2">2.7.13.3</ecNumber>
    </recommendedName>
</protein>
<dbReference type="GO" id="GO:0000155">
    <property type="term" value="F:phosphorelay sensor kinase activity"/>
    <property type="evidence" value="ECO:0007669"/>
    <property type="project" value="InterPro"/>
</dbReference>
<proteinExistence type="predicted"/>
<comment type="catalytic activity">
    <reaction evidence="1">
        <text>ATP + protein L-histidine = ADP + protein N-phospho-L-histidine.</text>
        <dbReference type="EC" id="2.7.13.3"/>
    </reaction>
</comment>
<feature type="coiled-coil region" evidence="5">
    <location>
        <begin position="98"/>
        <end position="125"/>
    </location>
</feature>
<dbReference type="CDD" id="cd00130">
    <property type="entry name" value="PAS"/>
    <property type="match status" value="1"/>
</dbReference>
<organism evidence="8 9">
    <name type="scientific">Candidatus Magnetoglobus multicellularis str. Araruama</name>
    <dbReference type="NCBI Taxonomy" id="890399"/>
    <lineage>
        <taxon>Bacteria</taxon>
        <taxon>Pseudomonadati</taxon>
        <taxon>Thermodesulfobacteriota</taxon>
        <taxon>Desulfobacteria</taxon>
        <taxon>Desulfobacterales</taxon>
        <taxon>Desulfobacteraceae</taxon>
        <taxon>Candidatus Magnetoglobus</taxon>
    </lineage>
</organism>
<evidence type="ECO:0000259" key="6">
    <source>
        <dbReference type="PROSITE" id="PS50112"/>
    </source>
</evidence>
<dbReference type="InterPro" id="IPR000014">
    <property type="entry name" value="PAS"/>
</dbReference>
<evidence type="ECO:0000313" key="9">
    <source>
        <dbReference type="Proteomes" id="UP000189670"/>
    </source>
</evidence>
<dbReference type="Gene3D" id="1.10.8.500">
    <property type="entry name" value="HAMP domain in histidine kinase"/>
    <property type="match status" value="1"/>
</dbReference>
<keyword evidence="5" id="KW-0175">Coiled coil</keyword>